<comment type="caution">
    <text evidence="3">The sequence shown here is derived from an EMBL/GenBank/DDBJ whole genome shotgun (WGS) entry which is preliminary data.</text>
</comment>
<proteinExistence type="predicted"/>
<reference evidence="3 4" key="1">
    <citation type="submission" date="2020-03" db="EMBL/GenBank/DDBJ databases">
        <title>Genomic Encyclopedia of Type Strains, Phase IV (KMG-IV): sequencing the most valuable type-strain genomes for metagenomic binning, comparative biology and taxonomic classification.</title>
        <authorList>
            <person name="Goeker M."/>
        </authorList>
    </citation>
    <scope>NUCLEOTIDE SEQUENCE [LARGE SCALE GENOMIC DNA]</scope>
    <source>
        <strain evidence="3 4">DSM 22753</strain>
    </source>
</reference>
<dbReference type="PANTHER" id="PTHR43037">
    <property type="entry name" value="UNNAMED PRODUCT-RELATED"/>
    <property type="match status" value="1"/>
</dbReference>
<keyword evidence="4" id="KW-1185">Reference proteome</keyword>
<dbReference type="SUPFAM" id="SSF53474">
    <property type="entry name" value="alpha/beta-Hydrolases"/>
    <property type="match status" value="1"/>
</dbReference>
<dbReference type="InterPro" id="IPR010126">
    <property type="entry name" value="Esterase_phb"/>
</dbReference>
<dbReference type="NCBIfam" id="TIGR01840">
    <property type="entry name" value="esterase_phb"/>
    <property type="match status" value="1"/>
</dbReference>
<gene>
    <name evidence="3" type="ORF">FHT01_002793</name>
</gene>
<dbReference type="Gene3D" id="3.40.50.1820">
    <property type="entry name" value="alpha/beta hydrolase"/>
    <property type="match status" value="1"/>
</dbReference>
<evidence type="ECO:0000313" key="4">
    <source>
        <dbReference type="Proteomes" id="UP000788153"/>
    </source>
</evidence>
<dbReference type="PANTHER" id="PTHR43037:SF1">
    <property type="entry name" value="BLL1128 PROTEIN"/>
    <property type="match status" value="1"/>
</dbReference>
<keyword evidence="2" id="KW-0378">Hydrolase</keyword>
<evidence type="ECO:0000256" key="1">
    <source>
        <dbReference type="ARBA" id="ARBA00022729"/>
    </source>
</evidence>
<dbReference type="InterPro" id="IPR029058">
    <property type="entry name" value="AB_hydrolase_fold"/>
</dbReference>
<dbReference type="EMBL" id="JAASQP010000001">
    <property type="protein sequence ID" value="NIJ25251.1"/>
    <property type="molecule type" value="Genomic_DNA"/>
</dbReference>
<keyword evidence="1" id="KW-0732">Signal</keyword>
<evidence type="ECO:0000313" key="3">
    <source>
        <dbReference type="EMBL" id="NIJ25251.1"/>
    </source>
</evidence>
<accession>A0ABX0U6E8</accession>
<evidence type="ECO:0000256" key="2">
    <source>
        <dbReference type="ARBA" id="ARBA00022801"/>
    </source>
</evidence>
<protein>
    <submittedName>
        <fullName evidence="3">Poly(Hydroxyalkanoate) depolymerase family esterase</fullName>
    </submittedName>
</protein>
<name>A0ABX0U6E8_9SPHN</name>
<dbReference type="Proteomes" id="UP000788153">
    <property type="component" value="Unassembled WGS sequence"/>
</dbReference>
<dbReference type="InterPro" id="IPR050955">
    <property type="entry name" value="Plant_Biomass_Hydrol_Est"/>
</dbReference>
<dbReference type="Pfam" id="PF10503">
    <property type="entry name" value="Esterase_PHB"/>
    <property type="match status" value="1"/>
</dbReference>
<organism evidence="3 4">
    <name type="scientific">Sphingomonas japonica</name>
    <dbReference type="NCBI Taxonomy" id="511662"/>
    <lineage>
        <taxon>Bacteria</taxon>
        <taxon>Pseudomonadati</taxon>
        <taxon>Pseudomonadota</taxon>
        <taxon>Alphaproteobacteria</taxon>
        <taxon>Sphingomonadales</taxon>
        <taxon>Sphingomonadaceae</taxon>
        <taxon>Sphingomonas</taxon>
    </lineage>
</organism>
<sequence length="238" mass="25779">MLLPEQARRNNFNRCFNWYQRGDSRRAGGEPESIRQMIDAVQRAYPIDPARIFVTGLSAGGAMTSVMLATYPEVFAGGAIIAGLPFRSATTLLGAINRMRGIGSATAATLSGLVGSATDHPGPWPTLSIWHGSADRTVDDSNAELIFEQWRPIHGVGVLPDRTDMIDGYPHRVWRDMAERDVIEDYRITGMGHGTPVSTLGAEPCGVRGANMLESGISSTRRIAQFWELVGAARPAAI</sequence>